<evidence type="ECO:0000313" key="3">
    <source>
        <dbReference type="Proteomes" id="UP000531594"/>
    </source>
</evidence>
<dbReference type="Pfam" id="PF10112">
    <property type="entry name" value="Halogen_Hydrol"/>
    <property type="match status" value="1"/>
</dbReference>
<gene>
    <name evidence="2" type="ORF">HNR53_003042</name>
</gene>
<feature type="transmembrane region" description="Helical" evidence="1">
    <location>
        <begin position="33"/>
        <end position="54"/>
    </location>
</feature>
<keyword evidence="1" id="KW-1133">Transmembrane helix</keyword>
<comment type="caution">
    <text evidence="2">The sequence shown here is derived from an EMBL/GenBank/DDBJ whole genome shotgun (WGS) entry which is preliminary data.</text>
</comment>
<dbReference type="AlphaFoldDB" id="A0A7X0LW70"/>
<dbReference type="EMBL" id="JACHGK010000011">
    <property type="protein sequence ID" value="MBB6446383.1"/>
    <property type="molecule type" value="Genomic_DNA"/>
</dbReference>
<accession>A0A7X0LW70</accession>
<name>A0A7X0LW70_9BACI</name>
<dbReference type="RefSeq" id="WP_184527357.1">
    <property type="nucleotide sequence ID" value="NZ_JACHGK010000011.1"/>
</dbReference>
<proteinExistence type="predicted"/>
<keyword evidence="1" id="KW-0472">Membrane</keyword>
<reference evidence="2 3" key="1">
    <citation type="submission" date="2020-08" db="EMBL/GenBank/DDBJ databases">
        <title>Genomic Encyclopedia of Type Strains, Phase IV (KMG-IV): sequencing the most valuable type-strain genomes for metagenomic binning, comparative biology and taxonomic classification.</title>
        <authorList>
            <person name="Goeker M."/>
        </authorList>
    </citation>
    <scope>NUCLEOTIDE SEQUENCE [LARGE SCALE GENOMIC DNA]</scope>
    <source>
        <strain evidence="2 3">DSM 5391</strain>
    </source>
</reference>
<organism evidence="2 3">
    <name type="scientific">Bacillus benzoevorans</name>
    <dbReference type="NCBI Taxonomy" id="1456"/>
    <lineage>
        <taxon>Bacteria</taxon>
        <taxon>Bacillati</taxon>
        <taxon>Bacillota</taxon>
        <taxon>Bacilli</taxon>
        <taxon>Bacillales</taxon>
        <taxon>Bacillaceae</taxon>
        <taxon>Bacillus</taxon>
    </lineage>
</organism>
<sequence>MKSFFQFVLRSAAGGFVSVLVWAISFLAFHEDIVISLLYGLVSGMAVFFTLKWVNRRQFLRSNGLTRREYQYIKRNLKEAKLKINRLQKAFIRGRSLSNMKQNIDIIRVVNRIYFITKKEPKRFFQAERFYYSHLDSIVELSEKYAFLNSQPSKTPELADSLKETKVTINQLTDTLEKDLYIVLEDDIDHLQFELDVAKQELQKRPLEIEDRRK</sequence>
<evidence type="ECO:0000313" key="2">
    <source>
        <dbReference type="EMBL" id="MBB6446383.1"/>
    </source>
</evidence>
<dbReference type="InterPro" id="IPR018770">
    <property type="entry name" value="ChloroindolylP_hydrolase"/>
</dbReference>
<protein>
    <submittedName>
        <fullName evidence="2">5-bromo-4-chloroindolyl phosphate hydrolysis protein</fullName>
    </submittedName>
</protein>
<evidence type="ECO:0000256" key="1">
    <source>
        <dbReference type="SAM" id="Phobius"/>
    </source>
</evidence>
<dbReference type="Proteomes" id="UP000531594">
    <property type="component" value="Unassembled WGS sequence"/>
</dbReference>
<keyword evidence="3" id="KW-1185">Reference proteome</keyword>
<keyword evidence="1" id="KW-0812">Transmembrane</keyword>
<feature type="transmembrane region" description="Helical" evidence="1">
    <location>
        <begin position="7"/>
        <end position="27"/>
    </location>
</feature>